<dbReference type="HOGENOM" id="CLU_2732141_0_0_5"/>
<sequence length="84" mass="9427">MLIIENLAGATFTCRAPSRPACPLPGQSFTGRAFFIVSKGKNIKLRQSHLRGPNKNDPCPQKRKGPFVKSACHSYHINIEMIFW</sequence>
<accession>A0A0E1WY53</accession>
<dbReference type="GeneID" id="93014801"/>
<protein>
    <submittedName>
        <fullName evidence="1">Uncharacterized protein</fullName>
    </submittedName>
</protein>
<gene>
    <name evidence="1" type="ORF">BALG_02179</name>
</gene>
<evidence type="ECO:0000313" key="1">
    <source>
        <dbReference type="EMBL" id="EEZ28826.1"/>
    </source>
</evidence>
<organism evidence="1">
    <name type="scientific">Brucella pinnipedialis M292/94/1</name>
    <dbReference type="NCBI Taxonomy" id="520462"/>
    <lineage>
        <taxon>Bacteria</taxon>
        <taxon>Pseudomonadati</taxon>
        <taxon>Pseudomonadota</taxon>
        <taxon>Alphaproteobacteria</taxon>
        <taxon>Hyphomicrobiales</taxon>
        <taxon>Brucellaceae</taxon>
        <taxon>Brucella/Ochrobactrum group</taxon>
        <taxon>Brucella</taxon>
    </lineage>
</organism>
<dbReference type="RefSeq" id="WP_002965876.1">
    <property type="nucleotide sequence ID" value="NZ_EQ999534.1"/>
</dbReference>
<name>A0A0E1WY53_9HYPH</name>
<reference evidence="1" key="1">
    <citation type="submission" date="2009-01" db="EMBL/GenBank/DDBJ databases">
        <title>The Genome Sequence of Brucella pinnipedialis M292/94/1.</title>
        <authorList>
            <consortium name="The Broad Institute Genome Sequencing Platform"/>
            <person name="Ward D."/>
            <person name="Young S.K."/>
            <person name="Kodira C.D."/>
            <person name="Zeng Q."/>
            <person name="Koehrsen M."/>
            <person name="Alvarado L."/>
            <person name="Berlin A."/>
            <person name="Borenstein D."/>
            <person name="Chen Z."/>
            <person name="Engels R."/>
            <person name="Freedman E."/>
            <person name="Gellesch M."/>
            <person name="Goldberg J."/>
            <person name="Griggs A."/>
            <person name="Gujja S."/>
            <person name="Heiman D."/>
            <person name="Hepburn T."/>
            <person name="Howarth C."/>
            <person name="Jen D."/>
            <person name="Larson L."/>
            <person name="Lewis B."/>
            <person name="Mehta T."/>
            <person name="Park D."/>
            <person name="Pearson M."/>
            <person name="Roberts A."/>
            <person name="Saif S."/>
            <person name="Shea T."/>
            <person name="Shenoy N."/>
            <person name="Sisk P."/>
            <person name="Stolte C."/>
            <person name="Sykes S."/>
            <person name="Walk T."/>
            <person name="White J."/>
            <person name="Yandava C."/>
            <person name="Whatmore A.M."/>
            <person name="Perrett L.L."/>
            <person name="O'Callaghan D."/>
            <person name="Nusbaum C."/>
            <person name="Galagan J."/>
            <person name="Birren B."/>
        </authorList>
    </citation>
    <scope>NUCLEOTIDE SEQUENCE [LARGE SCALE GENOMIC DNA]</scope>
    <source>
        <strain evidence="1">M292/94/1</strain>
    </source>
</reference>
<dbReference type="Proteomes" id="UP000004659">
    <property type="component" value="Unassembled WGS sequence"/>
</dbReference>
<dbReference type="EMBL" id="EQ999534">
    <property type="protein sequence ID" value="EEZ28826.1"/>
    <property type="molecule type" value="Genomic_DNA"/>
</dbReference>
<dbReference type="AlphaFoldDB" id="A0A0E1WY53"/>
<proteinExistence type="predicted"/>